<reference evidence="1" key="1">
    <citation type="submission" date="2020-04" db="EMBL/GenBank/DDBJ databases">
        <title>A desert anoxygenic phototrophic bacterium fixes CO2 using RubisCO under aerobic conditions.</title>
        <authorList>
            <person name="Tang K."/>
        </authorList>
    </citation>
    <scope>NUCLEOTIDE SEQUENCE [LARGE SCALE GENOMIC DNA]</scope>
    <source>
        <strain evidence="1">MIMtkB3</strain>
    </source>
</reference>
<name>A0A858R5Z2_9PROT</name>
<accession>A0A858R5Z2</accession>
<sequence length="375" mass="41584">MAEPLQTSPHLGILHGRPSTFLERGVCVPFTTPLLSQARLRMDRYGQLECLLPGFSGGKGTYVFAWRTVPEVFRTTLHDRALHREIQERKANTPDAMRMAALSVAARGLAGIAAAVVATEALEKEQRFAVVTNYVLVLELLREAGVNAPDLIRAMADAEQARQMAKNALKWIADSYGMTADEMYARAEAVANELAPVGFPQGPTPGRLRELVRRLATFRDDMNRWAGTEATEAAGLATFLAKVADETLGIAQARLSSLDRILVKTRALMVDPAIRKEAASLIGTLSWLLDGWEYMVQVWQDAAEQSDDLQRQTLCELFRIAPVIPMEELASNENLDIEALRTVQRRWVRGNQDWRTGGLDYDAVRRIEAAKANIA</sequence>
<dbReference type="EMBL" id="CP051775">
    <property type="protein sequence ID" value="QJE72817.1"/>
    <property type="molecule type" value="Genomic_DNA"/>
</dbReference>
<dbReference type="AlphaFoldDB" id="A0A858R5Z2"/>
<gene>
    <name evidence="1" type="ORF">HHL28_06695</name>
</gene>
<evidence type="ECO:0000313" key="2">
    <source>
        <dbReference type="Proteomes" id="UP000501891"/>
    </source>
</evidence>
<dbReference type="KEGG" id="acru:HHL28_06695"/>
<protein>
    <submittedName>
        <fullName evidence="1">Uncharacterized protein</fullName>
    </submittedName>
</protein>
<proteinExistence type="predicted"/>
<dbReference type="Proteomes" id="UP000501891">
    <property type="component" value="Chromosome"/>
</dbReference>
<keyword evidence="2" id="KW-1185">Reference proteome</keyword>
<organism evidence="1 2">
    <name type="scientific">Aerophototrophica crusticola</name>
    <dbReference type="NCBI Taxonomy" id="1709002"/>
    <lineage>
        <taxon>Bacteria</taxon>
        <taxon>Pseudomonadati</taxon>
        <taxon>Pseudomonadota</taxon>
        <taxon>Alphaproteobacteria</taxon>
        <taxon>Rhodospirillales</taxon>
        <taxon>Rhodospirillaceae</taxon>
        <taxon>Aerophototrophica</taxon>
    </lineage>
</organism>
<evidence type="ECO:0000313" key="1">
    <source>
        <dbReference type="EMBL" id="QJE72817.1"/>
    </source>
</evidence>